<keyword evidence="4" id="KW-1185">Reference proteome</keyword>
<proteinExistence type="predicted"/>
<comment type="caution">
    <text evidence="3">The sequence shown here is derived from an EMBL/GenBank/DDBJ whole genome shotgun (WGS) entry which is preliminary data.</text>
</comment>
<evidence type="ECO:0000256" key="1">
    <source>
        <dbReference type="SAM" id="MobiDB-lite"/>
    </source>
</evidence>
<evidence type="ECO:0000313" key="4">
    <source>
        <dbReference type="Proteomes" id="UP001222027"/>
    </source>
</evidence>
<name>A0AAV8Q522_ENSVE</name>
<keyword evidence="2" id="KW-1133">Transmembrane helix</keyword>
<dbReference type="AlphaFoldDB" id="A0AAV8Q522"/>
<accession>A0AAV8Q522</accession>
<reference evidence="3 4" key="1">
    <citation type="submission" date="2022-12" db="EMBL/GenBank/DDBJ databases">
        <title>Chromosome-scale assembly of the Ensete ventricosum genome.</title>
        <authorList>
            <person name="Dussert Y."/>
            <person name="Stocks J."/>
            <person name="Wendawek A."/>
            <person name="Woldeyes F."/>
            <person name="Nichols R.A."/>
            <person name="Borrell J.S."/>
        </authorList>
    </citation>
    <scope>NUCLEOTIDE SEQUENCE [LARGE SCALE GENOMIC DNA]</scope>
    <source>
        <strain evidence="4">cv. Maze</strain>
        <tissue evidence="3">Seeds</tissue>
    </source>
</reference>
<dbReference type="Proteomes" id="UP001222027">
    <property type="component" value="Unassembled WGS sequence"/>
</dbReference>
<evidence type="ECO:0008006" key="5">
    <source>
        <dbReference type="Google" id="ProtNLM"/>
    </source>
</evidence>
<keyword evidence="2" id="KW-0812">Transmembrane</keyword>
<gene>
    <name evidence="3" type="ORF">OPV22_029197</name>
</gene>
<dbReference type="EMBL" id="JAQQAF010000008">
    <property type="protein sequence ID" value="KAJ8466645.1"/>
    <property type="molecule type" value="Genomic_DNA"/>
</dbReference>
<protein>
    <recommendedName>
        <fullName evidence="5">Secreted protein</fullName>
    </recommendedName>
</protein>
<evidence type="ECO:0000256" key="2">
    <source>
        <dbReference type="SAM" id="Phobius"/>
    </source>
</evidence>
<feature type="transmembrane region" description="Helical" evidence="2">
    <location>
        <begin position="6"/>
        <end position="25"/>
    </location>
</feature>
<evidence type="ECO:0000313" key="3">
    <source>
        <dbReference type="EMBL" id="KAJ8466645.1"/>
    </source>
</evidence>
<organism evidence="3 4">
    <name type="scientific">Ensete ventricosum</name>
    <name type="common">Abyssinian banana</name>
    <name type="synonym">Musa ensete</name>
    <dbReference type="NCBI Taxonomy" id="4639"/>
    <lineage>
        <taxon>Eukaryota</taxon>
        <taxon>Viridiplantae</taxon>
        <taxon>Streptophyta</taxon>
        <taxon>Embryophyta</taxon>
        <taxon>Tracheophyta</taxon>
        <taxon>Spermatophyta</taxon>
        <taxon>Magnoliopsida</taxon>
        <taxon>Liliopsida</taxon>
        <taxon>Zingiberales</taxon>
        <taxon>Musaceae</taxon>
        <taxon>Ensete</taxon>
    </lineage>
</organism>
<feature type="region of interest" description="Disordered" evidence="1">
    <location>
        <begin position="44"/>
        <end position="65"/>
    </location>
</feature>
<sequence>MDWMWWLSWCSAAELTSCCFFAVFVPNRTEARWRCLSRRAAELSSGANHLHAEQNGAGDQRRGGKSAFWSTNNIKIAESARGLLIESRFAVDLGAGDAGLTN</sequence>
<keyword evidence="2" id="KW-0472">Membrane</keyword>